<dbReference type="WBParaSite" id="JU765_v2.g12690.t1">
    <property type="protein sequence ID" value="JU765_v2.g12690.t1"/>
    <property type="gene ID" value="JU765_v2.g12690"/>
</dbReference>
<accession>A0AC34Q3Q7</accession>
<protein>
    <submittedName>
        <fullName evidence="2">BTB domain-containing protein</fullName>
    </submittedName>
</protein>
<evidence type="ECO:0000313" key="2">
    <source>
        <dbReference type="WBParaSite" id="JU765_v2.g12690.t1"/>
    </source>
</evidence>
<evidence type="ECO:0000313" key="1">
    <source>
        <dbReference type="Proteomes" id="UP000887576"/>
    </source>
</evidence>
<organism evidence="1 2">
    <name type="scientific">Panagrolaimus sp. JU765</name>
    <dbReference type="NCBI Taxonomy" id="591449"/>
    <lineage>
        <taxon>Eukaryota</taxon>
        <taxon>Metazoa</taxon>
        <taxon>Ecdysozoa</taxon>
        <taxon>Nematoda</taxon>
        <taxon>Chromadorea</taxon>
        <taxon>Rhabditida</taxon>
        <taxon>Tylenchina</taxon>
        <taxon>Panagrolaimomorpha</taxon>
        <taxon>Panagrolaimoidea</taxon>
        <taxon>Panagrolaimidae</taxon>
        <taxon>Panagrolaimus</taxon>
    </lineage>
</organism>
<sequence>MNNVNELNLELVVSKGIMSYFVFRQESKEFNCHYVISDDGSKKQKYSVSLDVGTGLKEFRLDWSFKINEVEYTQSVVDKKSAFIEFSNAFLSEKNPSVLVYSCVKLTDLKPIVVESSALDLDLLGQYGYEDFKICVGGDGIKVHKFIMAAASDVFAAMFRTNCKESVAGKVEITDFDLKTVKNGIYFIYYDFVLSDDIDLLFSLCQFVDKYNLINKKTLLGVIRKKINLHTVVDIAMKADELGLIDLYNVCVNVFAEKFEEYANVVDKFYLLDREFLLKAMARKMMEKEIELGNQFTISKMSMRYFSYRAESNDFKLYFLQNDRNTNYEKFFVRLEIRTTLDKFHIDWSYSLNGVLYKKVFENEKFAVIELSNDFFKSGSRLVNIYTTVKISFENLNIKKDDFTHLNLIGQNDFKDVKICVGSDSVMVHELVLAMVSAVFADIFNDSFDGNIVIDDFKFGTVKNAVNFIYSKIVDKNLDNASLLDLCKFADKYKLKYKDEIFDIVKSRIDVTSVVDFSTAAHDLMLNSIFDYCVNLFADNYEEYVKNVEGFWLMKRPFLIAILEKKYRSTSGV</sequence>
<reference evidence="2" key="1">
    <citation type="submission" date="2022-11" db="UniProtKB">
        <authorList>
            <consortium name="WormBaseParasite"/>
        </authorList>
    </citation>
    <scope>IDENTIFICATION</scope>
</reference>
<proteinExistence type="predicted"/>
<name>A0AC34Q3Q7_9BILA</name>
<dbReference type="Proteomes" id="UP000887576">
    <property type="component" value="Unplaced"/>
</dbReference>